<dbReference type="EMBL" id="JAYFUL010000022">
    <property type="protein sequence ID" value="MEA5258927.1"/>
    <property type="molecule type" value="Genomic_DNA"/>
</dbReference>
<dbReference type="CDD" id="cd03673">
    <property type="entry name" value="NUDIX_Ap6A_hydrolase"/>
    <property type="match status" value="1"/>
</dbReference>
<gene>
    <name evidence="3" type="ORF">VB264_14105</name>
</gene>
<evidence type="ECO:0000313" key="4">
    <source>
        <dbReference type="Proteomes" id="UP001304671"/>
    </source>
</evidence>
<dbReference type="SUPFAM" id="SSF55811">
    <property type="entry name" value="Nudix"/>
    <property type="match status" value="1"/>
</dbReference>
<dbReference type="Pfam" id="PF00293">
    <property type="entry name" value="NUDIX"/>
    <property type="match status" value="1"/>
</dbReference>
<comment type="caution">
    <text evidence="3">The sequence shown here is derived from an EMBL/GenBank/DDBJ whole genome shotgun (WGS) entry which is preliminary data.</text>
</comment>
<dbReference type="InterPro" id="IPR015797">
    <property type="entry name" value="NUDIX_hydrolase-like_dom_sf"/>
</dbReference>
<evidence type="ECO:0000256" key="1">
    <source>
        <dbReference type="ARBA" id="ARBA00022801"/>
    </source>
</evidence>
<keyword evidence="4" id="KW-1185">Reference proteome</keyword>
<dbReference type="RefSeq" id="WP_309919507.1">
    <property type="nucleotide sequence ID" value="NZ_JAYFUL010000022.1"/>
</dbReference>
<dbReference type="InterPro" id="IPR051325">
    <property type="entry name" value="Nudix_hydrolase_domain"/>
</dbReference>
<sequence>MIIFINERPIKVIGKKKAQALTSTEFDHLIDAQLEAIKANSLQGHVLIINVLSPTVSRLFTILKNEELPNLQSITLVSENKDATEDQIKSQYKVVRAAGGVVRNEHGKVLMMYRLKKWDLPKGKLDKGESFKVAAVREVEEECNVKAKLDEKICTTYHTYTYKNEAILKQTKWYSMELIDAGKMKPQLEEGIEKLEWMDRKQIHTAMINSYYSIRFVLKKYFYEGEEK</sequence>
<evidence type="ECO:0000313" key="3">
    <source>
        <dbReference type="EMBL" id="MEA5258927.1"/>
    </source>
</evidence>
<keyword evidence="1" id="KW-0378">Hydrolase</keyword>
<dbReference type="InterPro" id="IPR020084">
    <property type="entry name" value="NUDIX_hydrolase_CS"/>
</dbReference>
<accession>A0ABU5QPA0</accession>
<dbReference type="Proteomes" id="UP001304671">
    <property type="component" value="Unassembled WGS sequence"/>
</dbReference>
<evidence type="ECO:0000259" key="2">
    <source>
        <dbReference type="PROSITE" id="PS51462"/>
    </source>
</evidence>
<dbReference type="PROSITE" id="PS51462">
    <property type="entry name" value="NUDIX"/>
    <property type="match status" value="1"/>
</dbReference>
<dbReference type="PANTHER" id="PTHR21340">
    <property type="entry name" value="DIADENOSINE 5,5-P1,P4-TETRAPHOSPHATE PYROPHOSPHOHYDROLASE MUTT"/>
    <property type="match status" value="1"/>
</dbReference>
<proteinExistence type="predicted"/>
<reference evidence="3 4" key="1">
    <citation type="submission" date="2023-12" db="EMBL/GenBank/DDBJ databases">
        <title>Novel species of the genus Arcicella isolated from rivers.</title>
        <authorList>
            <person name="Lu H."/>
        </authorList>
    </citation>
    <scope>NUCLEOTIDE SEQUENCE [LARGE SCALE GENOMIC DNA]</scope>
    <source>
        <strain evidence="3 4">LMG 21963</strain>
    </source>
</reference>
<dbReference type="InterPro" id="IPR000086">
    <property type="entry name" value="NUDIX_hydrolase_dom"/>
</dbReference>
<organism evidence="3 4">
    <name type="scientific">Arcicella aquatica</name>
    <dbReference type="NCBI Taxonomy" id="217141"/>
    <lineage>
        <taxon>Bacteria</taxon>
        <taxon>Pseudomonadati</taxon>
        <taxon>Bacteroidota</taxon>
        <taxon>Cytophagia</taxon>
        <taxon>Cytophagales</taxon>
        <taxon>Flectobacillaceae</taxon>
        <taxon>Arcicella</taxon>
    </lineage>
</organism>
<feature type="domain" description="Nudix hydrolase" evidence="2">
    <location>
        <begin position="93"/>
        <end position="222"/>
    </location>
</feature>
<dbReference type="Gene3D" id="3.90.79.10">
    <property type="entry name" value="Nucleoside Triphosphate Pyrophosphohydrolase"/>
    <property type="match status" value="1"/>
</dbReference>
<dbReference type="PANTHER" id="PTHR21340:SF0">
    <property type="entry name" value="BIS(5'-NUCLEOSYL)-TETRAPHOSPHATASE [ASYMMETRICAL]"/>
    <property type="match status" value="1"/>
</dbReference>
<name>A0ABU5QPA0_9BACT</name>
<protein>
    <submittedName>
        <fullName evidence="3">NUDIX domain-containing protein</fullName>
    </submittedName>
</protein>
<dbReference type="PROSITE" id="PS00893">
    <property type="entry name" value="NUDIX_BOX"/>
    <property type="match status" value="1"/>
</dbReference>